<gene>
    <name evidence="5" type="ORF">LVY72_05215</name>
</gene>
<keyword evidence="1" id="KW-0813">Transport</keyword>
<dbReference type="SUPFAM" id="SSF52540">
    <property type="entry name" value="P-loop containing nucleoside triphosphate hydrolases"/>
    <property type="match status" value="1"/>
</dbReference>
<accession>A0ABS9L3N3</accession>
<evidence type="ECO:0000256" key="1">
    <source>
        <dbReference type="ARBA" id="ARBA00022448"/>
    </source>
</evidence>
<dbReference type="InterPro" id="IPR003439">
    <property type="entry name" value="ABC_transporter-like_ATP-bd"/>
</dbReference>
<dbReference type="GO" id="GO:0005524">
    <property type="term" value="F:ATP binding"/>
    <property type="evidence" value="ECO:0007669"/>
    <property type="project" value="UniProtKB-KW"/>
</dbReference>
<name>A0ABS9L3N3_9MICC</name>
<protein>
    <submittedName>
        <fullName evidence="5">ABC transporter ATP-binding protein</fullName>
    </submittedName>
</protein>
<evidence type="ECO:0000313" key="6">
    <source>
        <dbReference type="Proteomes" id="UP001165368"/>
    </source>
</evidence>
<dbReference type="InterPro" id="IPR050166">
    <property type="entry name" value="ABC_transporter_ATP-bind"/>
</dbReference>
<evidence type="ECO:0000256" key="2">
    <source>
        <dbReference type="ARBA" id="ARBA00022741"/>
    </source>
</evidence>
<keyword evidence="2" id="KW-0547">Nucleotide-binding</keyword>
<dbReference type="CDD" id="cd03293">
    <property type="entry name" value="ABC_NrtD_SsuB_transporters"/>
    <property type="match status" value="1"/>
</dbReference>
<reference evidence="5" key="1">
    <citation type="submission" date="2022-01" db="EMBL/GenBank/DDBJ databases">
        <authorList>
            <person name="Jo J.-H."/>
            <person name="Im W.-T."/>
        </authorList>
    </citation>
    <scope>NUCLEOTIDE SEQUENCE</scope>
    <source>
        <strain evidence="5">I2-34</strain>
    </source>
</reference>
<dbReference type="InterPro" id="IPR027417">
    <property type="entry name" value="P-loop_NTPase"/>
</dbReference>
<dbReference type="Gene3D" id="3.40.50.300">
    <property type="entry name" value="P-loop containing nucleotide triphosphate hydrolases"/>
    <property type="match status" value="1"/>
</dbReference>
<evidence type="ECO:0000256" key="3">
    <source>
        <dbReference type="ARBA" id="ARBA00022840"/>
    </source>
</evidence>
<evidence type="ECO:0000313" key="5">
    <source>
        <dbReference type="EMBL" id="MCG2621312.1"/>
    </source>
</evidence>
<dbReference type="EMBL" id="JAKLTQ010000002">
    <property type="protein sequence ID" value="MCG2621312.1"/>
    <property type="molecule type" value="Genomic_DNA"/>
</dbReference>
<dbReference type="PANTHER" id="PTHR42788:SF13">
    <property type="entry name" value="ALIPHATIC SULFONATES IMPORT ATP-BINDING PROTEIN SSUB"/>
    <property type="match status" value="1"/>
</dbReference>
<feature type="domain" description="ABC transporter" evidence="4">
    <location>
        <begin position="1"/>
        <end position="208"/>
    </location>
</feature>
<proteinExistence type="predicted"/>
<dbReference type="PANTHER" id="PTHR42788">
    <property type="entry name" value="TAURINE IMPORT ATP-BINDING PROTEIN-RELATED"/>
    <property type="match status" value="1"/>
</dbReference>
<dbReference type="RefSeq" id="WP_237818416.1">
    <property type="nucleotide sequence ID" value="NZ_JAKLTQ010000002.1"/>
</dbReference>
<dbReference type="PROSITE" id="PS00211">
    <property type="entry name" value="ABC_TRANSPORTER_1"/>
    <property type="match status" value="1"/>
</dbReference>
<evidence type="ECO:0000259" key="4">
    <source>
        <dbReference type="PROSITE" id="PS50893"/>
    </source>
</evidence>
<sequence>MDAEIESGEFVCIVGPSGCGKSTFLRIVAGLIPPSEGVLSLGSDGGQAPLAAVVFQDYSIFPWKTVEANVRFGLDLLRVPRHEADTRVERSLSRLGLTEFRKAYPGTLSGGMRQRVSIARALVTEPQVLLMDEPFAALDAQLRHLLQDELLELWQEDRRTVLFITHNLDEALLLGDRVLVMSARPGRIVGEFKVPFERPRSGDIRRSPEFAAMESEIWDLLRSEVAAGIPATGGTKVPA</sequence>
<keyword evidence="6" id="KW-1185">Reference proteome</keyword>
<dbReference type="Proteomes" id="UP001165368">
    <property type="component" value="Unassembled WGS sequence"/>
</dbReference>
<dbReference type="PROSITE" id="PS50893">
    <property type="entry name" value="ABC_TRANSPORTER_2"/>
    <property type="match status" value="1"/>
</dbReference>
<dbReference type="InterPro" id="IPR003593">
    <property type="entry name" value="AAA+_ATPase"/>
</dbReference>
<organism evidence="5 6">
    <name type="scientific">Arthrobacter hankyongi</name>
    <dbReference type="NCBI Taxonomy" id="2904801"/>
    <lineage>
        <taxon>Bacteria</taxon>
        <taxon>Bacillati</taxon>
        <taxon>Actinomycetota</taxon>
        <taxon>Actinomycetes</taxon>
        <taxon>Micrococcales</taxon>
        <taxon>Micrococcaceae</taxon>
        <taxon>Arthrobacter</taxon>
    </lineage>
</organism>
<comment type="caution">
    <text evidence="5">The sequence shown here is derived from an EMBL/GenBank/DDBJ whole genome shotgun (WGS) entry which is preliminary data.</text>
</comment>
<dbReference type="InterPro" id="IPR017871">
    <property type="entry name" value="ABC_transporter-like_CS"/>
</dbReference>
<keyword evidence="3 5" id="KW-0067">ATP-binding</keyword>
<dbReference type="SMART" id="SM00382">
    <property type="entry name" value="AAA"/>
    <property type="match status" value="1"/>
</dbReference>
<dbReference type="Pfam" id="PF00005">
    <property type="entry name" value="ABC_tran"/>
    <property type="match status" value="1"/>
</dbReference>